<dbReference type="Proteomes" id="UP000018141">
    <property type="component" value="Unassembled WGS sequence"/>
</dbReference>
<accession>R7AI96</accession>
<reference evidence="1" key="1">
    <citation type="submission" date="2012-11" db="EMBL/GenBank/DDBJ databases">
        <title>Dependencies among metagenomic species, viruses, plasmids and units of genetic variation.</title>
        <authorList>
            <person name="Nielsen H.B."/>
            <person name="Almeida M."/>
            <person name="Juncker A.S."/>
            <person name="Rasmussen S."/>
            <person name="Li J."/>
            <person name="Sunagawa S."/>
            <person name="Plichta D."/>
            <person name="Gautier L."/>
            <person name="Le Chatelier E."/>
            <person name="Peletier E."/>
            <person name="Bonde I."/>
            <person name="Nielsen T."/>
            <person name="Manichanh C."/>
            <person name="Arumugam M."/>
            <person name="Batto J."/>
            <person name="Santos M.B.Q.D."/>
            <person name="Blom N."/>
            <person name="Borruel N."/>
            <person name="Burgdorf K.S."/>
            <person name="Boumezbeur F."/>
            <person name="Casellas F."/>
            <person name="Dore J."/>
            <person name="Guarner F."/>
            <person name="Hansen T."/>
            <person name="Hildebrand F."/>
            <person name="Kaas R.S."/>
            <person name="Kennedy S."/>
            <person name="Kristiansen K."/>
            <person name="Kultima J.R."/>
            <person name="Leonard P."/>
            <person name="Levenez F."/>
            <person name="Lund O."/>
            <person name="Moumen B."/>
            <person name="Le Paslier D."/>
            <person name="Pons N."/>
            <person name="Pedersen O."/>
            <person name="Prifti E."/>
            <person name="Qin J."/>
            <person name="Raes J."/>
            <person name="Tap J."/>
            <person name="Tims S."/>
            <person name="Ussery D.W."/>
            <person name="Yamada T."/>
            <person name="MetaHit consortium"/>
            <person name="Renault P."/>
            <person name="Sicheritz-Ponten T."/>
            <person name="Bork P."/>
            <person name="Wang J."/>
            <person name="Brunak S."/>
            <person name="Ehrlich S.D."/>
        </authorList>
    </citation>
    <scope>NUCLEOTIDE SEQUENCE [LARGE SCALE GENOMIC DNA]</scope>
</reference>
<dbReference type="AlphaFoldDB" id="R7AI96"/>
<name>R7AI96_9FIRM</name>
<sequence>MTREEKKYFAKLEKASKNNPMVRVEAAADFINRFLTQAFTTPRGINGDGLCYLLSALTGVAVADISKKMSLADMLNGSFSSQMELDTEAGKFIVGDTINKYLYNSPMSAINIVEFMYSQKNGKDNLPDLENMIKENADNFGNPDYRVWDGNKNPYMEVKNAHTTYQNLVNKLEPYKLSNEEIVSVFAMALGQIIVNVARVFPREMNCLNMSLKTVMFYAHMDV</sequence>
<dbReference type="EMBL" id="CBHH010000053">
    <property type="protein sequence ID" value="CDD58070.1"/>
    <property type="molecule type" value="Genomic_DNA"/>
</dbReference>
<comment type="caution">
    <text evidence="1">The sequence shown here is derived from an EMBL/GenBank/DDBJ whole genome shotgun (WGS) entry which is preliminary data.</text>
</comment>
<proteinExistence type="predicted"/>
<evidence type="ECO:0000313" key="1">
    <source>
        <dbReference type="EMBL" id="CDD58070.1"/>
    </source>
</evidence>
<gene>
    <name evidence="1" type="ORF">BN656_01922</name>
</gene>
<protein>
    <submittedName>
        <fullName evidence="1">Uncharacterized protein</fullName>
    </submittedName>
</protein>
<evidence type="ECO:0000313" key="2">
    <source>
        <dbReference type="Proteomes" id="UP000018141"/>
    </source>
</evidence>
<organism evidence="1 2">
    <name type="scientific">Bacteroides pectinophilus CAG:437</name>
    <dbReference type="NCBI Taxonomy" id="1263051"/>
    <lineage>
        <taxon>Bacteria</taxon>
        <taxon>Bacillati</taxon>
        <taxon>Bacillota</taxon>
        <taxon>Clostridia</taxon>
        <taxon>Eubacteriales</taxon>
    </lineage>
</organism>